<keyword evidence="1" id="KW-1133">Transmembrane helix</keyword>
<protein>
    <submittedName>
        <fullName evidence="2">Uncharacterized protein</fullName>
    </submittedName>
</protein>
<dbReference type="AlphaFoldDB" id="A0A951UX98"/>
<accession>A0A951UX98</accession>
<evidence type="ECO:0000256" key="1">
    <source>
        <dbReference type="SAM" id="Phobius"/>
    </source>
</evidence>
<dbReference type="EMBL" id="JAHHGZ010000032">
    <property type="protein sequence ID" value="MBW4670515.1"/>
    <property type="molecule type" value="Genomic_DNA"/>
</dbReference>
<keyword evidence="1" id="KW-0812">Transmembrane</keyword>
<organism evidence="2 3">
    <name type="scientific">Cyanomargarita calcarea GSE-NOS-MK-12-04C</name>
    <dbReference type="NCBI Taxonomy" id="2839659"/>
    <lineage>
        <taxon>Bacteria</taxon>
        <taxon>Bacillati</taxon>
        <taxon>Cyanobacteriota</taxon>
        <taxon>Cyanophyceae</taxon>
        <taxon>Nostocales</taxon>
        <taxon>Cyanomargaritaceae</taxon>
        <taxon>Cyanomargarita</taxon>
    </lineage>
</organism>
<evidence type="ECO:0000313" key="3">
    <source>
        <dbReference type="Proteomes" id="UP000729701"/>
    </source>
</evidence>
<dbReference type="Proteomes" id="UP000729701">
    <property type="component" value="Unassembled WGS sequence"/>
</dbReference>
<feature type="transmembrane region" description="Helical" evidence="1">
    <location>
        <begin position="5"/>
        <end position="25"/>
    </location>
</feature>
<comment type="caution">
    <text evidence="2">The sequence shown here is derived from an EMBL/GenBank/DDBJ whole genome shotgun (WGS) entry which is preliminary data.</text>
</comment>
<name>A0A951UX98_9CYAN</name>
<reference evidence="2" key="2">
    <citation type="journal article" date="2022" name="Microbiol. Resour. Announc.">
        <title>Metagenome Sequencing to Explore Phylogenomics of Terrestrial Cyanobacteria.</title>
        <authorList>
            <person name="Ward R.D."/>
            <person name="Stajich J.E."/>
            <person name="Johansen J.R."/>
            <person name="Huntemann M."/>
            <person name="Clum A."/>
            <person name="Foster B."/>
            <person name="Foster B."/>
            <person name="Roux S."/>
            <person name="Palaniappan K."/>
            <person name="Varghese N."/>
            <person name="Mukherjee S."/>
            <person name="Reddy T.B.K."/>
            <person name="Daum C."/>
            <person name="Copeland A."/>
            <person name="Chen I.A."/>
            <person name="Ivanova N.N."/>
            <person name="Kyrpides N.C."/>
            <person name="Shapiro N."/>
            <person name="Eloe-Fadrosh E.A."/>
            <person name="Pietrasiak N."/>
        </authorList>
    </citation>
    <scope>NUCLEOTIDE SEQUENCE</scope>
    <source>
        <strain evidence="2">GSE-NOS-MK-12-04C</strain>
    </source>
</reference>
<feature type="transmembrane region" description="Helical" evidence="1">
    <location>
        <begin position="45"/>
        <end position="63"/>
    </location>
</feature>
<sequence length="90" mass="10612">MLQQFLIYLAVIAYFGIACCFFYKWLDFFIEDEEMTSTQRSFSTVILIVASILWVIIVPFAYLELLNFHKKHKGIIDFLIDMSNQTVSEE</sequence>
<keyword evidence="1" id="KW-0472">Membrane</keyword>
<proteinExistence type="predicted"/>
<reference evidence="2" key="1">
    <citation type="submission" date="2021-05" db="EMBL/GenBank/DDBJ databases">
        <authorList>
            <person name="Pietrasiak N."/>
            <person name="Ward R."/>
            <person name="Stajich J.E."/>
            <person name="Kurbessoian T."/>
        </authorList>
    </citation>
    <scope>NUCLEOTIDE SEQUENCE</scope>
    <source>
        <strain evidence="2">GSE-NOS-MK-12-04C</strain>
    </source>
</reference>
<gene>
    <name evidence="2" type="ORF">KME60_24630</name>
</gene>
<evidence type="ECO:0000313" key="2">
    <source>
        <dbReference type="EMBL" id="MBW4670515.1"/>
    </source>
</evidence>